<evidence type="ECO:0000313" key="1">
    <source>
        <dbReference type="EMBL" id="KAG2199325.1"/>
    </source>
</evidence>
<dbReference type="OrthoDB" id="2281467at2759"/>
<name>A0A8H7UXF6_9FUNG</name>
<proteinExistence type="predicted"/>
<dbReference type="EMBL" id="JAEPRD010000098">
    <property type="protein sequence ID" value="KAG2199325.1"/>
    <property type="molecule type" value="Genomic_DNA"/>
</dbReference>
<reference evidence="1" key="1">
    <citation type="submission" date="2020-12" db="EMBL/GenBank/DDBJ databases">
        <title>Metabolic potential, ecology and presence of endohyphal bacteria is reflected in genomic diversity of Mucoromycotina.</title>
        <authorList>
            <person name="Muszewska A."/>
            <person name="Okrasinska A."/>
            <person name="Steczkiewicz K."/>
            <person name="Drgas O."/>
            <person name="Orlowska M."/>
            <person name="Perlinska-Lenart U."/>
            <person name="Aleksandrzak-Piekarczyk T."/>
            <person name="Szatraj K."/>
            <person name="Zielenkiewicz U."/>
            <person name="Pilsyk S."/>
            <person name="Malc E."/>
            <person name="Mieczkowski P."/>
            <person name="Kruszewska J.S."/>
            <person name="Biernat P."/>
            <person name="Pawlowska J."/>
        </authorList>
    </citation>
    <scope>NUCLEOTIDE SEQUENCE</scope>
    <source>
        <strain evidence="1">WA0000017839</strain>
    </source>
</reference>
<organism evidence="1 2">
    <name type="scientific">Mucor saturninus</name>
    <dbReference type="NCBI Taxonomy" id="64648"/>
    <lineage>
        <taxon>Eukaryota</taxon>
        <taxon>Fungi</taxon>
        <taxon>Fungi incertae sedis</taxon>
        <taxon>Mucoromycota</taxon>
        <taxon>Mucoromycotina</taxon>
        <taxon>Mucoromycetes</taxon>
        <taxon>Mucorales</taxon>
        <taxon>Mucorineae</taxon>
        <taxon>Mucoraceae</taxon>
        <taxon>Mucor</taxon>
    </lineage>
</organism>
<gene>
    <name evidence="1" type="ORF">INT47_012959</name>
</gene>
<accession>A0A8H7UXF6</accession>
<evidence type="ECO:0000313" key="2">
    <source>
        <dbReference type="Proteomes" id="UP000603453"/>
    </source>
</evidence>
<dbReference type="AlphaFoldDB" id="A0A8H7UXF6"/>
<sequence>MKNLHTNGCQNPDFIKLCNILKDELDHMANIEGKVAFGLLVEGCNAELYCMDLSYYKTYRLVMISRFCFPSSIHDIHILVNSFRRLDHLQSSLRTVADNLLNEFLNQQDDFDTTPIRTSDNTLISFSSPKR</sequence>
<dbReference type="Proteomes" id="UP000603453">
    <property type="component" value="Unassembled WGS sequence"/>
</dbReference>
<keyword evidence="2" id="KW-1185">Reference proteome</keyword>
<comment type="caution">
    <text evidence="1">The sequence shown here is derived from an EMBL/GenBank/DDBJ whole genome shotgun (WGS) entry which is preliminary data.</text>
</comment>
<protein>
    <submittedName>
        <fullName evidence="1">Uncharacterized protein</fullName>
    </submittedName>
</protein>